<gene>
    <name evidence="1" type="ORF">MM239_19345</name>
</gene>
<keyword evidence="2" id="KW-1185">Reference proteome</keyword>
<protein>
    <recommendedName>
        <fullName evidence="3">SusD family protein</fullName>
    </recommendedName>
</protein>
<dbReference type="Proteomes" id="UP001165489">
    <property type="component" value="Unassembled WGS sequence"/>
</dbReference>
<dbReference type="RefSeq" id="WP_241349983.1">
    <property type="nucleotide sequence ID" value="NZ_JAKZGP010000086.1"/>
</dbReference>
<name>A0ABS9V557_9BACT</name>
<dbReference type="Gene3D" id="1.25.40.390">
    <property type="match status" value="1"/>
</dbReference>
<organism evidence="1 2">
    <name type="scientific">Belliella filtrata</name>
    <dbReference type="NCBI Taxonomy" id="2923435"/>
    <lineage>
        <taxon>Bacteria</taxon>
        <taxon>Pseudomonadati</taxon>
        <taxon>Bacteroidota</taxon>
        <taxon>Cytophagia</taxon>
        <taxon>Cytophagales</taxon>
        <taxon>Cyclobacteriaceae</taxon>
        <taxon>Belliella</taxon>
    </lineage>
</organism>
<evidence type="ECO:0008006" key="3">
    <source>
        <dbReference type="Google" id="ProtNLM"/>
    </source>
</evidence>
<evidence type="ECO:0000313" key="2">
    <source>
        <dbReference type="Proteomes" id="UP001165489"/>
    </source>
</evidence>
<comment type="caution">
    <text evidence="1">The sequence shown here is derived from an EMBL/GenBank/DDBJ whole genome shotgun (WGS) entry which is preliminary data.</text>
</comment>
<evidence type="ECO:0000313" key="1">
    <source>
        <dbReference type="EMBL" id="MCH7411551.1"/>
    </source>
</evidence>
<dbReference type="EMBL" id="JAKZGP010000086">
    <property type="protein sequence ID" value="MCH7411551.1"/>
    <property type="molecule type" value="Genomic_DNA"/>
</dbReference>
<reference evidence="1" key="1">
    <citation type="submission" date="2022-03" db="EMBL/GenBank/DDBJ databases">
        <title>De novo assembled genomes of Belliella spp. (Cyclobacteriaceae) strains.</title>
        <authorList>
            <person name="Szabo A."/>
            <person name="Korponai K."/>
            <person name="Felfoldi T."/>
        </authorList>
    </citation>
    <scope>NUCLEOTIDE SEQUENCE</scope>
    <source>
        <strain evidence="1">DSM 111904</strain>
    </source>
</reference>
<sequence length="478" mass="53286">MKKLITYISFIILASFGLYSCDLFDVTNPYVTEDRFINSPQAAAIWMNGLKRQSSLTVGTVVEFTELVSDNYFNNYTQSSKVFDFPEINYFDIDVRRVQTSIHLLLETARFGLEKVLPNDPEATAIQEAECIFIMGYAHLLAAELFVAMPESPNGQVLTPTEHLDRAIQYFTQAQGKYTAANDQLICDLALARANHSKGDRQAARNAAARVTATNPSLLKQVFYGTQSGPSNNFQNAIFSGTINQFAPLPRLDFLDPKYFNLTSVIVDDQKPISILKAEEAFLILAEAALSEGNIAEAKSNLSRLITEVIAIRPVTQLDDSRETRNGGNRNDYPLSAVAVRFDSSSPWISGLVLDRQAGKINAYSVSGTHVTVSDIEEASSVDELLYLTYLIRQEVFFAEGRRMTDLGIRFPISELEFNNNSNVNESHLVTQLPTFIPLDLEMDDFSVDPNSGIVTIRHDMNKVLIANKQSNLVIPFF</sequence>
<dbReference type="SUPFAM" id="SSF48452">
    <property type="entry name" value="TPR-like"/>
    <property type="match status" value="1"/>
</dbReference>
<dbReference type="PROSITE" id="PS51257">
    <property type="entry name" value="PROKAR_LIPOPROTEIN"/>
    <property type="match status" value="1"/>
</dbReference>
<proteinExistence type="predicted"/>
<dbReference type="InterPro" id="IPR011990">
    <property type="entry name" value="TPR-like_helical_dom_sf"/>
</dbReference>
<accession>A0ABS9V557</accession>